<evidence type="ECO:0000259" key="7">
    <source>
        <dbReference type="PROSITE" id="PS50011"/>
    </source>
</evidence>
<dbReference type="CDD" id="cd14014">
    <property type="entry name" value="STKc_PknB_like"/>
    <property type="match status" value="1"/>
</dbReference>
<evidence type="ECO:0000256" key="5">
    <source>
        <dbReference type="ARBA" id="ARBA00022840"/>
    </source>
</evidence>
<feature type="domain" description="Protein kinase" evidence="7">
    <location>
        <begin position="45"/>
        <end position="311"/>
    </location>
</feature>
<keyword evidence="4 8" id="KW-0418">Kinase</keyword>
<dbReference type="InterPro" id="IPR008271">
    <property type="entry name" value="Ser/Thr_kinase_AS"/>
</dbReference>
<evidence type="ECO:0000256" key="1">
    <source>
        <dbReference type="ARBA" id="ARBA00012513"/>
    </source>
</evidence>
<dbReference type="InterPro" id="IPR011009">
    <property type="entry name" value="Kinase-like_dom_sf"/>
</dbReference>
<keyword evidence="8" id="KW-0723">Serine/threonine-protein kinase</keyword>
<organism evidence="8 9">
    <name type="scientific">Ktedonosporobacter rubrisoli</name>
    <dbReference type="NCBI Taxonomy" id="2509675"/>
    <lineage>
        <taxon>Bacteria</taxon>
        <taxon>Bacillati</taxon>
        <taxon>Chloroflexota</taxon>
        <taxon>Ktedonobacteria</taxon>
        <taxon>Ktedonobacterales</taxon>
        <taxon>Ktedonosporobacteraceae</taxon>
        <taxon>Ktedonosporobacter</taxon>
    </lineage>
</organism>
<keyword evidence="6" id="KW-0812">Transmembrane</keyword>
<dbReference type="SUPFAM" id="SSF56112">
    <property type="entry name" value="Protein kinase-like (PK-like)"/>
    <property type="match status" value="1"/>
</dbReference>
<evidence type="ECO:0000256" key="4">
    <source>
        <dbReference type="ARBA" id="ARBA00022777"/>
    </source>
</evidence>
<dbReference type="RefSeq" id="WP_129889957.1">
    <property type="nucleotide sequence ID" value="NZ_CP035758.1"/>
</dbReference>
<dbReference type="PANTHER" id="PTHR43289:SF6">
    <property type="entry name" value="SERINE_THREONINE-PROTEIN KINASE NEKL-3"/>
    <property type="match status" value="1"/>
</dbReference>
<dbReference type="Gene3D" id="1.10.510.10">
    <property type="entry name" value="Transferase(Phosphotransferase) domain 1"/>
    <property type="match status" value="1"/>
</dbReference>
<dbReference type="SMART" id="SM00220">
    <property type="entry name" value="S_TKc"/>
    <property type="match status" value="1"/>
</dbReference>
<proteinExistence type="predicted"/>
<keyword evidence="6" id="KW-0472">Membrane</keyword>
<gene>
    <name evidence="8" type="ORF">EPA93_24140</name>
</gene>
<dbReference type="PANTHER" id="PTHR43289">
    <property type="entry name" value="MITOGEN-ACTIVATED PROTEIN KINASE KINASE KINASE 20-RELATED"/>
    <property type="match status" value="1"/>
</dbReference>
<sequence length="564" mass="61983">MFDLCAFNWVGVMVLCCINQHMNTPGRIWCTRCESLLVGAKVGSSSITSYLRQGSTSMVYLAEQSTAGERSSVVIKILRSIGSQATAENFHQEAALLSSLRHPNILPIYDYGVIGARLCQADPYWPYIVLPYAAQGSLEDIFVRERISYWEPGRVVSVIEAVAEALDYAHARGVLHRDVKPANILLLDTQVMLADFGVASLIDAEMTHLDALWVGSPAYMAPEVWQYRPGRYSDQYALAVTCYRLLTGCYPWQPASGVQNWSYLHNYVEPYTLDVYRPDLSGALDLVLQRALAKDPHERYPTLRAFASDLGKAAREATALYADVRIESEQPYALPAKPVALVAEPEEIVARPAPVTPAPAGIWPSTPVEPLLSQAHVSRNSAFQQATVLSKGEVFWGDSVHGWFDRAFNSSWIVKACVLNLLICCLMAAFVGWPLGGLALAGSFLLRLCPSLLTGMFVGYLFQRLDLHSYWQGLFWGLLFGLLNGAFSSLACYGWSALLRTLPHWGYDWLGPGDGPRIFLEQAVALAPVALVVMVPCLVLSLAGGAFIGILTAQSQQRQATALL</sequence>
<name>A0A4P6JTX2_KTERU</name>
<feature type="transmembrane region" description="Helical" evidence="6">
    <location>
        <begin position="518"/>
        <end position="551"/>
    </location>
</feature>
<evidence type="ECO:0000256" key="6">
    <source>
        <dbReference type="SAM" id="Phobius"/>
    </source>
</evidence>
<dbReference type="GO" id="GO:0005524">
    <property type="term" value="F:ATP binding"/>
    <property type="evidence" value="ECO:0007669"/>
    <property type="project" value="UniProtKB-KW"/>
</dbReference>
<dbReference type="Pfam" id="PF00069">
    <property type="entry name" value="Pkinase"/>
    <property type="match status" value="1"/>
</dbReference>
<keyword evidence="2" id="KW-0808">Transferase</keyword>
<accession>A0A4P6JTX2</accession>
<protein>
    <recommendedName>
        <fullName evidence="1">non-specific serine/threonine protein kinase</fullName>
        <ecNumber evidence="1">2.7.11.1</ecNumber>
    </recommendedName>
</protein>
<evidence type="ECO:0000256" key="3">
    <source>
        <dbReference type="ARBA" id="ARBA00022741"/>
    </source>
</evidence>
<reference evidence="8 9" key="1">
    <citation type="submission" date="2019-01" db="EMBL/GenBank/DDBJ databases">
        <title>Ktedonosporobacter rubrisoli SCAWS-G2.</title>
        <authorList>
            <person name="Huang Y."/>
            <person name="Yan B."/>
        </authorList>
    </citation>
    <scope>NUCLEOTIDE SEQUENCE [LARGE SCALE GENOMIC DNA]</scope>
    <source>
        <strain evidence="8 9">SCAWS-G2</strain>
    </source>
</reference>
<keyword evidence="5" id="KW-0067">ATP-binding</keyword>
<dbReference type="OrthoDB" id="507628at2"/>
<keyword evidence="6" id="KW-1133">Transmembrane helix</keyword>
<evidence type="ECO:0000313" key="8">
    <source>
        <dbReference type="EMBL" id="QBD78904.1"/>
    </source>
</evidence>
<dbReference type="PROSITE" id="PS50011">
    <property type="entry name" value="PROTEIN_KINASE_DOM"/>
    <property type="match status" value="1"/>
</dbReference>
<keyword evidence="9" id="KW-1185">Reference proteome</keyword>
<dbReference type="Proteomes" id="UP000290365">
    <property type="component" value="Chromosome"/>
</dbReference>
<dbReference type="AlphaFoldDB" id="A0A4P6JTX2"/>
<dbReference type="GO" id="GO:0004674">
    <property type="term" value="F:protein serine/threonine kinase activity"/>
    <property type="evidence" value="ECO:0007669"/>
    <property type="project" value="UniProtKB-KW"/>
</dbReference>
<evidence type="ECO:0000256" key="2">
    <source>
        <dbReference type="ARBA" id="ARBA00022679"/>
    </source>
</evidence>
<dbReference type="KEGG" id="kbs:EPA93_24140"/>
<dbReference type="InterPro" id="IPR000719">
    <property type="entry name" value="Prot_kinase_dom"/>
</dbReference>
<dbReference type="PROSITE" id="PS00108">
    <property type="entry name" value="PROTEIN_KINASE_ST"/>
    <property type="match status" value="1"/>
</dbReference>
<keyword evidence="3" id="KW-0547">Nucleotide-binding</keyword>
<dbReference type="EC" id="2.7.11.1" evidence="1"/>
<dbReference type="EMBL" id="CP035758">
    <property type="protein sequence ID" value="QBD78904.1"/>
    <property type="molecule type" value="Genomic_DNA"/>
</dbReference>
<feature type="transmembrane region" description="Helical" evidence="6">
    <location>
        <begin position="439"/>
        <end position="462"/>
    </location>
</feature>
<feature type="transmembrane region" description="Helical" evidence="6">
    <location>
        <begin position="474"/>
        <end position="498"/>
    </location>
</feature>
<evidence type="ECO:0000313" key="9">
    <source>
        <dbReference type="Proteomes" id="UP000290365"/>
    </source>
</evidence>
<feature type="transmembrane region" description="Helical" evidence="6">
    <location>
        <begin position="412"/>
        <end position="433"/>
    </location>
</feature>